<feature type="binding site" evidence="8">
    <location>
        <position position="316"/>
    </location>
    <ligand>
        <name>substrate</name>
    </ligand>
</feature>
<evidence type="ECO:0000256" key="1">
    <source>
        <dbReference type="ARBA" id="ARBA00001412"/>
    </source>
</evidence>
<dbReference type="Pfam" id="PF02449">
    <property type="entry name" value="Glyco_hydro_42"/>
    <property type="match status" value="1"/>
</dbReference>
<proteinExistence type="inferred from homology"/>
<dbReference type="InterPro" id="IPR017853">
    <property type="entry name" value="GH"/>
</dbReference>
<dbReference type="PANTHER" id="PTHR36447:SF1">
    <property type="entry name" value="BETA-GALACTOSIDASE GANA"/>
    <property type="match status" value="1"/>
</dbReference>
<dbReference type="Pfam" id="PF08533">
    <property type="entry name" value="Glyco_hydro_42C"/>
    <property type="match status" value="1"/>
</dbReference>
<dbReference type="EMBL" id="DYZF01000207">
    <property type="protein sequence ID" value="HJE51958.1"/>
    <property type="molecule type" value="Genomic_DNA"/>
</dbReference>
<feature type="domain" description="Beta-galactosidase C-terminal" evidence="11">
    <location>
        <begin position="608"/>
        <end position="661"/>
    </location>
</feature>
<dbReference type="InterPro" id="IPR029062">
    <property type="entry name" value="Class_I_gatase-like"/>
</dbReference>
<evidence type="ECO:0000256" key="2">
    <source>
        <dbReference type="ARBA" id="ARBA00005940"/>
    </source>
</evidence>
<organism evidence="12 13">
    <name type="scientific">Tessaracoccus flavescens</name>
    <dbReference type="NCBI Taxonomy" id="399497"/>
    <lineage>
        <taxon>Bacteria</taxon>
        <taxon>Bacillati</taxon>
        <taxon>Actinomycetota</taxon>
        <taxon>Actinomycetes</taxon>
        <taxon>Propionibacteriales</taxon>
        <taxon>Propionibacteriaceae</taxon>
        <taxon>Tessaracoccus</taxon>
    </lineage>
</organism>
<evidence type="ECO:0000256" key="8">
    <source>
        <dbReference type="PIRSR" id="PIRSR001084-2"/>
    </source>
</evidence>
<keyword evidence="5 6" id="KW-0326">Glycosidase</keyword>
<name>A0A921ENW6_9ACTN</name>
<evidence type="ECO:0000259" key="9">
    <source>
        <dbReference type="Pfam" id="PF02449"/>
    </source>
</evidence>
<comment type="caution">
    <text evidence="12">The sequence shown here is derived from an EMBL/GenBank/DDBJ whole genome shotgun (WGS) entry which is preliminary data.</text>
</comment>
<dbReference type="Pfam" id="PF08532">
    <property type="entry name" value="Glyco_hydro_42M"/>
    <property type="match status" value="1"/>
</dbReference>
<feature type="domain" description="Glycoside hydrolase family 42 N-terminal" evidence="9">
    <location>
        <begin position="16"/>
        <end position="385"/>
    </location>
</feature>
<dbReference type="Gene3D" id="2.60.40.1180">
    <property type="entry name" value="Golgi alpha-mannosidase II"/>
    <property type="match status" value="1"/>
</dbReference>
<dbReference type="GO" id="GO:0009341">
    <property type="term" value="C:beta-galactosidase complex"/>
    <property type="evidence" value="ECO:0007669"/>
    <property type="project" value="InterPro"/>
</dbReference>
<feature type="binding site" evidence="8">
    <location>
        <position position="151"/>
    </location>
    <ligand>
        <name>substrate</name>
    </ligand>
</feature>
<comment type="similarity">
    <text evidence="2 6">Belongs to the glycosyl hydrolase 42 family.</text>
</comment>
<dbReference type="CDD" id="cd03143">
    <property type="entry name" value="A4_beta-galactosidase_middle_domain"/>
    <property type="match status" value="1"/>
</dbReference>
<dbReference type="Gene3D" id="3.40.50.880">
    <property type="match status" value="1"/>
</dbReference>
<gene>
    <name evidence="12" type="ORF">K8V15_08280</name>
</gene>
<evidence type="ECO:0000256" key="7">
    <source>
        <dbReference type="PIRSR" id="PIRSR001084-1"/>
    </source>
</evidence>
<keyword evidence="4 6" id="KW-0378">Hydrolase</keyword>
<dbReference type="PIRSF" id="PIRSF001084">
    <property type="entry name" value="B-galactosidase"/>
    <property type="match status" value="1"/>
</dbReference>
<feature type="binding site" evidence="8">
    <location>
        <position position="113"/>
    </location>
    <ligand>
        <name>substrate</name>
    </ligand>
</feature>
<dbReference type="GO" id="GO:0004565">
    <property type="term" value="F:beta-galactosidase activity"/>
    <property type="evidence" value="ECO:0007669"/>
    <property type="project" value="UniProtKB-EC"/>
</dbReference>
<evidence type="ECO:0000313" key="13">
    <source>
        <dbReference type="Proteomes" id="UP000712713"/>
    </source>
</evidence>
<dbReference type="InterPro" id="IPR013529">
    <property type="entry name" value="Glyco_hydro_42_N"/>
</dbReference>
<evidence type="ECO:0000256" key="3">
    <source>
        <dbReference type="ARBA" id="ARBA00012756"/>
    </source>
</evidence>
<evidence type="ECO:0000256" key="6">
    <source>
        <dbReference type="PIRNR" id="PIRNR001084"/>
    </source>
</evidence>
<evidence type="ECO:0000259" key="11">
    <source>
        <dbReference type="Pfam" id="PF08533"/>
    </source>
</evidence>
<dbReference type="InterPro" id="IPR013780">
    <property type="entry name" value="Glyco_hydro_b"/>
</dbReference>
<accession>A0A921ENW6</accession>
<evidence type="ECO:0000259" key="10">
    <source>
        <dbReference type="Pfam" id="PF08532"/>
    </source>
</evidence>
<dbReference type="InterPro" id="IPR013738">
    <property type="entry name" value="Beta_galactosidase_Trimer"/>
</dbReference>
<evidence type="ECO:0000256" key="4">
    <source>
        <dbReference type="ARBA" id="ARBA00022801"/>
    </source>
</evidence>
<protein>
    <recommendedName>
        <fullName evidence="3 6">Beta-galactosidase</fullName>
        <shortName evidence="6">Beta-gal</shortName>
        <ecNumber evidence="3 6">3.2.1.23</ecNumber>
    </recommendedName>
</protein>
<dbReference type="GO" id="GO:0006012">
    <property type="term" value="P:galactose metabolic process"/>
    <property type="evidence" value="ECO:0007669"/>
    <property type="project" value="InterPro"/>
</dbReference>
<dbReference type="AlphaFoldDB" id="A0A921ENW6"/>
<feature type="domain" description="Beta-galactosidase trimerisation" evidence="10">
    <location>
        <begin position="396"/>
        <end position="600"/>
    </location>
</feature>
<dbReference type="InterPro" id="IPR003476">
    <property type="entry name" value="Glyco_hydro_42"/>
</dbReference>
<reference evidence="12" key="1">
    <citation type="journal article" date="2021" name="PeerJ">
        <title>Extensive microbial diversity within the chicken gut microbiome revealed by metagenomics and culture.</title>
        <authorList>
            <person name="Gilroy R."/>
            <person name="Ravi A."/>
            <person name="Getino M."/>
            <person name="Pursley I."/>
            <person name="Horton D.L."/>
            <person name="Alikhan N.F."/>
            <person name="Baker D."/>
            <person name="Gharbi K."/>
            <person name="Hall N."/>
            <person name="Watson M."/>
            <person name="Adriaenssens E.M."/>
            <person name="Foster-Nyarko E."/>
            <person name="Jarju S."/>
            <person name="Secka A."/>
            <person name="Antonio M."/>
            <person name="Oren A."/>
            <person name="Chaudhuri R.R."/>
            <person name="La Ragione R."/>
            <person name="Hildebrand F."/>
            <person name="Pallen M.J."/>
        </authorList>
    </citation>
    <scope>NUCLEOTIDE SEQUENCE</scope>
    <source>
        <strain evidence="12">ChiGjej3B3-7470</strain>
    </source>
</reference>
<dbReference type="SUPFAM" id="SSF51445">
    <property type="entry name" value="(Trans)glycosidases"/>
    <property type="match status" value="1"/>
</dbReference>
<dbReference type="PANTHER" id="PTHR36447">
    <property type="entry name" value="BETA-GALACTOSIDASE GANA"/>
    <property type="match status" value="1"/>
</dbReference>
<feature type="active site" description="Nucleophile" evidence="7">
    <location>
        <position position="308"/>
    </location>
</feature>
<evidence type="ECO:0000313" key="12">
    <source>
        <dbReference type="EMBL" id="HJE51958.1"/>
    </source>
</evidence>
<sequence>MDSIIWPTAGISFGGDYNPEQWTPDVWAEDVTLMREAGVNLVSIGMFAWGLIEVDEGEFDFGWLDQVIDLLHTNGIAVDLGTPTASPPAWFFAKYPEARVINREGVPMGFGSRGMASHSSPAYREAIARIAGSLAARYADHPAVMMWHIHNEFGVPAGEDYSPASARAFRTWLQVRYSTLDALNRAWGTAVWSQTYRSWDHINPPALAPSVVNPSQRLDFARFTDERLRECFSIEKDAIRTHSDKPITTNFMTNQSWNADLWKWAELVDVVSDDHYLDSNDPEAEIGLSIAADLNRSLGSGKPWILMEHSTSAVNWQERNVAKRPGEMARNSLAHVARGADSVLFFQWRAARYGQEKFHSTMLPHGGTATAKWREVVHLGQNVADLAEVKGSTVRADVAVLWDFESMWAQGLEWRPSVDHTAPERTRAWYEGLWRDGVTVDFAHPSHDLSGYKMVIAPAQYMLSVADAENLNRYVEGGGTLIVSYFSATVDEFDAVHDGGFLAPLRPALGVAVEEFLPLREGQTGEVRFQGAGLSTDVWHEHLRLEGAEALAEYTSGPGVGLPAVTRHAHGSGIGWYVSARLDVAGIRAILTEAYLDADVEPSRPPVGVEVVTRHGNDAMYTFAINHSDFPADVPVTGTDLLSGDAVETSLKLDAGSVAVVATPIHN</sequence>
<dbReference type="Proteomes" id="UP000712713">
    <property type="component" value="Unassembled WGS sequence"/>
</dbReference>
<comment type="catalytic activity">
    <reaction evidence="1 6">
        <text>Hydrolysis of terminal non-reducing beta-D-galactose residues in beta-D-galactosides.</text>
        <dbReference type="EC" id="3.2.1.23"/>
    </reaction>
</comment>
<dbReference type="Gene3D" id="3.20.20.80">
    <property type="entry name" value="Glycosidases"/>
    <property type="match status" value="1"/>
</dbReference>
<reference evidence="12" key="2">
    <citation type="submission" date="2021-09" db="EMBL/GenBank/DDBJ databases">
        <authorList>
            <person name="Gilroy R."/>
        </authorList>
    </citation>
    <scope>NUCLEOTIDE SEQUENCE</scope>
    <source>
        <strain evidence="12">ChiGjej3B3-7470</strain>
    </source>
</reference>
<dbReference type="SUPFAM" id="SSF52317">
    <property type="entry name" value="Class I glutamine amidotransferase-like"/>
    <property type="match status" value="1"/>
</dbReference>
<dbReference type="InterPro" id="IPR013739">
    <property type="entry name" value="Beta_galactosidase_C"/>
</dbReference>
<dbReference type="EC" id="3.2.1.23" evidence="3 6"/>
<feature type="active site" description="Proton donor" evidence="7">
    <location>
        <position position="152"/>
    </location>
</feature>
<evidence type="ECO:0000256" key="5">
    <source>
        <dbReference type="ARBA" id="ARBA00023295"/>
    </source>
</evidence>